<dbReference type="OrthoDB" id="2906705at2"/>
<proteinExistence type="predicted"/>
<protein>
    <submittedName>
        <fullName evidence="1">Uncharacterized protein</fullName>
    </submittedName>
</protein>
<gene>
    <name evidence="1" type="ORF">AM506_10990</name>
</gene>
<reference evidence="1 2" key="1">
    <citation type="submission" date="2015-08" db="EMBL/GenBank/DDBJ databases">
        <title>Draft Genome Sequence of Bacillus vietnamensis UCD-SED5.</title>
        <authorList>
            <person name="Lee R.D."/>
            <person name="Jospin G."/>
            <person name="Lang J.M."/>
            <person name="Coil D.A."/>
            <person name="Eisen J.A."/>
        </authorList>
    </citation>
    <scope>NUCLEOTIDE SEQUENCE [LARGE SCALE GENOMIC DNA]</scope>
    <source>
        <strain evidence="1 2">UCD-SED5</strain>
    </source>
</reference>
<name>A0A0P6WED6_9BACI</name>
<dbReference type="RefSeq" id="WP_060672536.1">
    <property type="nucleotide sequence ID" value="NZ_LIXZ01000007.1"/>
</dbReference>
<dbReference type="EMBL" id="LIXZ01000007">
    <property type="protein sequence ID" value="KPL59471.1"/>
    <property type="molecule type" value="Genomic_DNA"/>
</dbReference>
<dbReference type="PATRIC" id="fig|218284.4.peg.3898"/>
<comment type="caution">
    <text evidence="1">The sequence shown here is derived from an EMBL/GenBank/DDBJ whole genome shotgun (WGS) entry which is preliminary data.</text>
</comment>
<dbReference type="Proteomes" id="UP000050398">
    <property type="component" value="Unassembled WGS sequence"/>
</dbReference>
<organism evidence="1 2">
    <name type="scientific">Rossellomorea vietnamensis</name>
    <dbReference type="NCBI Taxonomy" id="218284"/>
    <lineage>
        <taxon>Bacteria</taxon>
        <taxon>Bacillati</taxon>
        <taxon>Bacillota</taxon>
        <taxon>Bacilli</taxon>
        <taxon>Bacillales</taxon>
        <taxon>Bacillaceae</taxon>
        <taxon>Rossellomorea</taxon>
    </lineage>
</organism>
<evidence type="ECO:0000313" key="1">
    <source>
        <dbReference type="EMBL" id="KPL59471.1"/>
    </source>
</evidence>
<accession>A0A0P6WED6</accession>
<sequence>MDQFYEDLKKIGMSVEYELNQAVKEKLDDPELVESVKSWLELLQAVMCFIQLLSLAQALKE</sequence>
<evidence type="ECO:0000313" key="2">
    <source>
        <dbReference type="Proteomes" id="UP000050398"/>
    </source>
</evidence>
<dbReference type="AlphaFoldDB" id="A0A0P6WED6"/>